<keyword evidence="2" id="KW-0472">Membrane</keyword>
<name>A0A846X591_9ACTN</name>
<dbReference type="EMBL" id="JAAXOQ010000018">
    <property type="protein sequence ID" value="NKY19479.1"/>
    <property type="molecule type" value="Genomic_DNA"/>
</dbReference>
<reference evidence="3 4" key="1">
    <citation type="submission" date="2020-04" db="EMBL/GenBank/DDBJ databases">
        <title>MicrobeNet Type strains.</title>
        <authorList>
            <person name="Nicholson A.C."/>
        </authorList>
    </citation>
    <scope>NUCLEOTIDE SEQUENCE [LARGE SCALE GENOMIC DNA]</scope>
    <source>
        <strain evidence="3 4">DSM 44113</strain>
    </source>
</reference>
<keyword evidence="2" id="KW-0812">Transmembrane</keyword>
<gene>
    <name evidence="3" type="ORF">HF999_14020</name>
</gene>
<keyword evidence="2" id="KW-1133">Transmembrane helix</keyword>
<evidence type="ECO:0000256" key="1">
    <source>
        <dbReference type="SAM" id="MobiDB-lite"/>
    </source>
</evidence>
<dbReference type="Proteomes" id="UP000582646">
    <property type="component" value="Unassembled WGS sequence"/>
</dbReference>
<evidence type="ECO:0000313" key="3">
    <source>
        <dbReference type="EMBL" id="NKY19479.1"/>
    </source>
</evidence>
<evidence type="ECO:0000256" key="2">
    <source>
        <dbReference type="SAM" id="Phobius"/>
    </source>
</evidence>
<accession>A0A846X591</accession>
<sequence length="191" mass="19506">MTEYPAYSQGSPVPLPSAGGQQTTAYSGSQYYDYDTTNPDSAPVTSAQQLTRKTSAPPPLNVAKFAGGTLGVIAAGAAAAALGAFVVNGLADGIGAPWARATFSPGDAAIIAVCASIVCAAAFLLVVWMTNSAGTLLSVYGWIAVAAAVVVPFFPLSQIMWPATLLTAVAYGLVMALITYLSRRIGIEALR</sequence>
<evidence type="ECO:0000313" key="4">
    <source>
        <dbReference type="Proteomes" id="UP000582646"/>
    </source>
</evidence>
<feature type="transmembrane region" description="Helical" evidence="2">
    <location>
        <begin position="160"/>
        <end position="181"/>
    </location>
</feature>
<keyword evidence="4" id="KW-1185">Reference proteome</keyword>
<proteinExistence type="predicted"/>
<dbReference type="RefSeq" id="WP_168546474.1">
    <property type="nucleotide sequence ID" value="NZ_BAAAKS010000019.1"/>
</dbReference>
<feature type="region of interest" description="Disordered" evidence="1">
    <location>
        <begin position="1"/>
        <end position="22"/>
    </location>
</feature>
<feature type="transmembrane region" description="Helical" evidence="2">
    <location>
        <begin position="108"/>
        <end position="128"/>
    </location>
</feature>
<organism evidence="3 4">
    <name type="scientific">Tsukamurella spumae</name>
    <dbReference type="NCBI Taxonomy" id="44753"/>
    <lineage>
        <taxon>Bacteria</taxon>
        <taxon>Bacillati</taxon>
        <taxon>Actinomycetota</taxon>
        <taxon>Actinomycetes</taxon>
        <taxon>Mycobacteriales</taxon>
        <taxon>Tsukamurellaceae</taxon>
        <taxon>Tsukamurella</taxon>
    </lineage>
</organism>
<feature type="transmembrane region" description="Helical" evidence="2">
    <location>
        <begin position="135"/>
        <end position="154"/>
    </location>
</feature>
<comment type="caution">
    <text evidence="3">The sequence shown here is derived from an EMBL/GenBank/DDBJ whole genome shotgun (WGS) entry which is preliminary data.</text>
</comment>
<protein>
    <submittedName>
        <fullName evidence="3">Uncharacterized protein</fullName>
    </submittedName>
</protein>
<dbReference type="AlphaFoldDB" id="A0A846X591"/>
<feature type="transmembrane region" description="Helical" evidence="2">
    <location>
        <begin position="62"/>
        <end position="88"/>
    </location>
</feature>